<evidence type="ECO:0000313" key="2">
    <source>
        <dbReference type="Proteomes" id="UP000596248"/>
    </source>
</evidence>
<gene>
    <name evidence="1" type="ORF">JNE38_02155</name>
</gene>
<accession>A0ABX7FR08</accession>
<dbReference type="Proteomes" id="UP000596248">
    <property type="component" value="Chromosome"/>
</dbReference>
<reference evidence="1 2" key="1">
    <citation type="submission" date="2021-01" db="EMBL/GenBank/DDBJ databases">
        <title>Identification of strong promoters based on the transcriptome of Brevibacillus choshinensis.</title>
        <authorList>
            <person name="Yao D."/>
            <person name="Zhang K."/>
            <person name="Wu J."/>
        </authorList>
    </citation>
    <scope>NUCLEOTIDE SEQUENCE [LARGE SCALE GENOMIC DNA]</scope>
    <source>
        <strain evidence="1 2">HPD31-SP3</strain>
    </source>
</reference>
<proteinExistence type="predicted"/>
<evidence type="ECO:0000313" key="1">
    <source>
        <dbReference type="EMBL" id="QRG68034.1"/>
    </source>
</evidence>
<dbReference type="RefSeq" id="WP_203355044.1">
    <property type="nucleotide sequence ID" value="NZ_CP069127.1"/>
</dbReference>
<protein>
    <submittedName>
        <fullName evidence="1">Uncharacterized protein</fullName>
    </submittedName>
</protein>
<sequence length="53" mass="6393">MPEKRPKQKQKEPPEYFYFDLSSEGNQRLLQHELEEAEENPLSPLEEVTKIEY</sequence>
<dbReference type="EMBL" id="CP069127">
    <property type="protein sequence ID" value="QRG68034.1"/>
    <property type="molecule type" value="Genomic_DNA"/>
</dbReference>
<name>A0ABX7FR08_BRECH</name>
<organism evidence="1 2">
    <name type="scientific">Brevibacillus choshinensis</name>
    <dbReference type="NCBI Taxonomy" id="54911"/>
    <lineage>
        <taxon>Bacteria</taxon>
        <taxon>Bacillati</taxon>
        <taxon>Bacillota</taxon>
        <taxon>Bacilli</taxon>
        <taxon>Bacillales</taxon>
        <taxon>Paenibacillaceae</taxon>
        <taxon>Brevibacillus</taxon>
    </lineage>
</organism>
<keyword evidence="2" id="KW-1185">Reference proteome</keyword>